<protein>
    <recommendedName>
        <fullName evidence="7">Protein-L-isoaspartate O-methyltransferase</fullName>
        <ecNumber evidence="7">2.1.1.77</ecNumber>
    </recommendedName>
    <alternativeName>
        <fullName evidence="7">L-isoaspartyl protein carboxyl methyltransferase</fullName>
    </alternativeName>
    <alternativeName>
        <fullName evidence="7">Protein L-isoaspartyl methyltransferase</fullName>
    </alternativeName>
    <alternativeName>
        <fullName evidence="7">Protein-beta-aspartate methyltransferase</fullName>
        <shortName evidence="7">PIMT</shortName>
    </alternativeName>
</protein>
<dbReference type="CDD" id="cd02440">
    <property type="entry name" value="AdoMet_MTases"/>
    <property type="match status" value="1"/>
</dbReference>
<dbReference type="GO" id="GO:0032259">
    <property type="term" value="P:methylation"/>
    <property type="evidence" value="ECO:0007669"/>
    <property type="project" value="UniProtKB-KW"/>
</dbReference>
<accession>A0A1G6ULR7</accession>
<evidence type="ECO:0000256" key="2">
    <source>
        <dbReference type="ARBA" id="ARBA00005369"/>
    </source>
</evidence>
<dbReference type="HAMAP" id="MF_00090">
    <property type="entry name" value="PIMT"/>
    <property type="match status" value="1"/>
</dbReference>
<evidence type="ECO:0000256" key="5">
    <source>
        <dbReference type="ARBA" id="ARBA00022679"/>
    </source>
</evidence>
<keyword evidence="9" id="KW-1185">Reference proteome</keyword>
<keyword evidence="3 7" id="KW-0963">Cytoplasm</keyword>
<dbReference type="EMBL" id="FNAG01000002">
    <property type="protein sequence ID" value="SDD42370.1"/>
    <property type="molecule type" value="Genomic_DNA"/>
</dbReference>
<dbReference type="InterPro" id="IPR029063">
    <property type="entry name" value="SAM-dependent_MTases_sf"/>
</dbReference>
<dbReference type="EC" id="2.1.1.77" evidence="7"/>
<name>A0A1G6ULR7_9GAMM</name>
<dbReference type="Pfam" id="PF01135">
    <property type="entry name" value="PCMT"/>
    <property type="match status" value="1"/>
</dbReference>
<evidence type="ECO:0000256" key="3">
    <source>
        <dbReference type="ARBA" id="ARBA00022490"/>
    </source>
</evidence>
<dbReference type="SUPFAM" id="SSF53335">
    <property type="entry name" value="S-adenosyl-L-methionine-dependent methyltransferases"/>
    <property type="match status" value="1"/>
</dbReference>
<dbReference type="NCBIfam" id="TIGR00080">
    <property type="entry name" value="pimt"/>
    <property type="match status" value="1"/>
</dbReference>
<evidence type="ECO:0000256" key="7">
    <source>
        <dbReference type="HAMAP-Rule" id="MF_00090"/>
    </source>
</evidence>
<comment type="function">
    <text evidence="7">Catalyzes the methyl esterification of L-isoaspartyl residues in peptides and proteins that result from spontaneous decomposition of normal L-aspartyl and L-asparaginyl residues. It plays a role in the repair and/or degradation of damaged proteins.</text>
</comment>
<dbReference type="Gene3D" id="3.40.50.150">
    <property type="entry name" value="Vaccinia Virus protein VP39"/>
    <property type="match status" value="1"/>
</dbReference>
<evidence type="ECO:0000256" key="4">
    <source>
        <dbReference type="ARBA" id="ARBA00022603"/>
    </source>
</evidence>
<dbReference type="GO" id="GO:0030091">
    <property type="term" value="P:protein repair"/>
    <property type="evidence" value="ECO:0007669"/>
    <property type="project" value="UniProtKB-UniRule"/>
</dbReference>
<dbReference type="PROSITE" id="PS01279">
    <property type="entry name" value="PCMT"/>
    <property type="match status" value="1"/>
</dbReference>
<dbReference type="PANTHER" id="PTHR11579:SF0">
    <property type="entry name" value="PROTEIN-L-ISOASPARTATE(D-ASPARTATE) O-METHYLTRANSFERASE"/>
    <property type="match status" value="1"/>
</dbReference>
<sequence length="225" mass="24877">MSPGLRLPREALGLGMTSQRARDRMVERLREQGIRDPRVLEVMRTLPRHLFCDEALASRAYEDTALPIGRAQTLSQPWVVARMTEALIEFGLPGSVLELGTGSGYQAAVLAMLVDQVSSVERIEELSRSARKRLRKLGFSNVRARFDDGRLGWPEHAPFDAIIVTAAADSVDPQLIAQLKPGGVFVAPVGGPEGQRLIRLRWVEDRWQQDDLGPVMFVPLLGGMA</sequence>
<comment type="subcellular location">
    <subcellularLocation>
        <location evidence="1 7">Cytoplasm</location>
    </subcellularLocation>
</comment>
<comment type="similarity">
    <text evidence="2 7">Belongs to the methyltransferase superfamily. L-isoaspartyl/D-aspartyl protein methyltransferase family.</text>
</comment>
<dbReference type="GO" id="GO:0004719">
    <property type="term" value="F:protein-L-isoaspartate (D-aspartate) O-methyltransferase activity"/>
    <property type="evidence" value="ECO:0007669"/>
    <property type="project" value="UniProtKB-UniRule"/>
</dbReference>
<dbReference type="Proteomes" id="UP000199603">
    <property type="component" value="Unassembled WGS sequence"/>
</dbReference>
<dbReference type="AlphaFoldDB" id="A0A1G6ULR7"/>
<dbReference type="GO" id="GO:0005737">
    <property type="term" value="C:cytoplasm"/>
    <property type="evidence" value="ECO:0007669"/>
    <property type="project" value="UniProtKB-SubCell"/>
</dbReference>
<proteinExistence type="inferred from homology"/>
<keyword evidence="6 7" id="KW-0949">S-adenosyl-L-methionine</keyword>
<gene>
    <name evidence="7" type="primary">pcm</name>
    <name evidence="8" type="ORF">SAMN04488509_102403</name>
</gene>
<dbReference type="NCBIfam" id="NF001453">
    <property type="entry name" value="PRK00312.1"/>
    <property type="match status" value="1"/>
</dbReference>
<comment type="catalytic activity">
    <reaction evidence="7">
        <text>[protein]-L-isoaspartate + S-adenosyl-L-methionine = [protein]-L-isoaspartate alpha-methyl ester + S-adenosyl-L-homocysteine</text>
        <dbReference type="Rhea" id="RHEA:12705"/>
        <dbReference type="Rhea" id="RHEA-COMP:12143"/>
        <dbReference type="Rhea" id="RHEA-COMP:12144"/>
        <dbReference type="ChEBI" id="CHEBI:57856"/>
        <dbReference type="ChEBI" id="CHEBI:59789"/>
        <dbReference type="ChEBI" id="CHEBI:90596"/>
        <dbReference type="ChEBI" id="CHEBI:90598"/>
        <dbReference type="EC" id="2.1.1.77"/>
    </reaction>
</comment>
<feature type="active site" evidence="7">
    <location>
        <position position="75"/>
    </location>
</feature>
<dbReference type="OrthoDB" id="9810066at2"/>
<evidence type="ECO:0000313" key="8">
    <source>
        <dbReference type="EMBL" id="SDD42370.1"/>
    </source>
</evidence>
<reference evidence="8 9" key="1">
    <citation type="submission" date="2016-10" db="EMBL/GenBank/DDBJ databases">
        <authorList>
            <person name="de Groot N.N."/>
        </authorList>
    </citation>
    <scope>NUCLEOTIDE SEQUENCE [LARGE SCALE GENOMIC DNA]</scope>
    <source>
        <strain evidence="8 9">DSM 16957</strain>
    </source>
</reference>
<dbReference type="STRING" id="265719.SAMN04488509_102403"/>
<keyword evidence="4 7" id="KW-0489">Methyltransferase</keyword>
<dbReference type="FunFam" id="3.40.50.150:FF:000010">
    <property type="entry name" value="Protein-L-isoaspartate O-methyltransferase"/>
    <property type="match status" value="1"/>
</dbReference>
<evidence type="ECO:0000256" key="1">
    <source>
        <dbReference type="ARBA" id="ARBA00004496"/>
    </source>
</evidence>
<dbReference type="InterPro" id="IPR000682">
    <property type="entry name" value="PCMT"/>
</dbReference>
<dbReference type="RefSeq" id="WP_091240905.1">
    <property type="nucleotide sequence ID" value="NZ_FNAG01000002.1"/>
</dbReference>
<evidence type="ECO:0000313" key="9">
    <source>
        <dbReference type="Proteomes" id="UP000199603"/>
    </source>
</evidence>
<organism evidence="8 9">
    <name type="scientific">Aquimonas voraii</name>
    <dbReference type="NCBI Taxonomy" id="265719"/>
    <lineage>
        <taxon>Bacteria</taxon>
        <taxon>Pseudomonadati</taxon>
        <taxon>Pseudomonadota</taxon>
        <taxon>Gammaproteobacteria</taxon>
        <taxon>Lysobacterales</taxon>
        <taxon>Lysobacteraceae</taxon>
        <taxon>Aquimonas</taxon>
    </lineage>
</organism>
<evidence type="ECO:0000256" key="6">
    <source>
        <dbReference type="ARBA" id="ARBA00022691"/>
    </source>
</evidence>
<keyword evidence="5 7" id="KW-0808">Transferase</keyword>
<dbReference type="PANTHER" id="PTHR11579">
    <property type="entry name" value="PROTEIN-L-ISOASPARTATE O-METHYLTRANSFERASE"/>
    <property type="match status" value="1"/>
</dbReference>